<accession>A0A388LHV2</accession>
<protein>
    <recommendedName>
        <fullName evidence="2">DUF659 domain-containing protein</fullName>
    </recommendedName>
</protein>
<evidence type="ECO:0000313" key="3">
    <source>
        <dbReference type="EMBL" id="GBG81904.1"/>
    </source>
</evidence>
<gene>
    <name evidence="3" type="ORF">CBR_g34087</name>
</gene>
<evidence type="ECO:0000256" key="1">
    <source>
        <dbReference type="SAM" id="MobiDB-lite"/>
    </source>
</evidence>
<keyword evidence="4" id="KW-1185">Reference proteome</keyword>
<feature type="compositionally biased region" description="Basic and acidic residues" evidence="1">
    <location>
        <begin position="560"/>
        <end position="571"/>
    </location>
</feature>
<sequence length="772" mass="84738">MLTWPGYKSHIWKHVTQGQKVGTWEKMHGDHTLRCNYCKAVFQGNQSKAARHFTQPKRCKQASMSVLVDIWNKTDYKFDDRHEGGIRQYMEEQGIVDARSLPERGTQTRQAGGGGRSHRDEDIMNQSAVDEVEAFLDRQARREADAMQRTGGGCRNAEKRERGRGKRGVDEVDDDIPAQGRKRPRQMTIDEVYDGDAQQRARSTFLQWVYDAGIPFRAFWRSSWRRHRKAVAKLPRGVRMVYPSFKEIGGSGVIEERNAVASMLAHVRASFMAIGAIILTVGRKSRDLRPIINFLVAGKHGALLHATACRDASVPETGEIVLRRWKAIFRSFPPSDVLAICTDSASNYMSAAKLLAKDADLELRRITWLPGATHVCNLMVSDIGTRVDCIASAILRGRALVRFIKMHNAALYLFRSKTFTKLAQLVEIATNLKLLECSESSAGYVIPWGHLDALDEVRAGATESGSAGPVDEEPEPLVWGARPRASGTEEELTAIRHRLQQLGSRRPRLVSEVFAARAAVLLPYEGDTPEEEVVDDAAGPMRDDAVDDDEDWTDPEEITCRADTSGDHDNAEVVTGPDAALQPSGDTTHHATLSPSLAVTGHADVPPVSASPPAPCGSRSVPCGSPASQAPLTLGAGGSCTMDSESDVVRDVVLGLMAAAGAEVEQVFSHEEHGVDTRATQCLEADGADTEEPHRVPIHVQPVEGEVPVSDTRQGDEESRGHGAQGEPREDLHTVRSLSDTQVVRGGEGGTRGSVARQCRHPYWPRRMCWCL</sequence>
<dbReference type="Pfam" id="PF04937">
    <property type="entry name" value="DUF659"/>
    <property type="match status" value="1"/>
</dbReference>
<dbReference type="EMBL" id="BFEA01000390">
    <property type="protein sequence ID" value="GBG81904.1"/>
    <property type="molecule type" value="Genomic_DNA"/>
</dbReference>
<feature type="region of interest" description="Disordered" evidence="1">
    <location>
        <begin position="100"/>
        <end position="121"/>
    </location>
</feature>
<evidence type="ECO:0000259" key="2">
    <source>
        <dbReference type="Pfam" id="PF04937"/>
    </source>
</evidence>
<feature type="region of interest" description="Disordered" evidence="1">
    <location>
        <begin position="143"/>
        <end position="187"/>
    </location>
</feature>
<dbReference type="AlphaFoldDB" id="A0A388LHV2"/>
<name>A0A388LHV2_CHABU</name>
<feature type="compositionally biased region" description="Basic and acidic residues" evidence="1">
    <location>
        <begin position="713"/>
        <end position="733"/>
    </location>
</feature>
<evidence type="ECO:0000313" key="4">
    <source>
        <dbReference type="Proteomes" id="UP000265515"/>
    </source>
</evidence>
<reference evidence="3 4" key="1">
    <citation type="journal article" date="2018" name="Cell">
        <title>The Chara Genome: Secondary Complexity and Implications for Plant Terrestrialization.</title>
        <authorList>
            <person name="Nishiyama T."/>
            <person name="Sakayama H."/>
            <person name="Vries J.D."/>
            <person name="Buschmann H."/>
            <person name="Saint-Marcoux D."/>
            <person name="Ullrich K.K."/>
            <person name="Haas F.B."/>
            <person name="Vanderstraeten L."/>
            <person name="Becker D."/>
            <person name="Lang D."/>
            <person name="Vosolsobe S."/>
            <person name="Rombauts S."/>
            <person name="Wilhelmsson P.K.I."/>
            <person name="Janitza P."/>
            <person name="Kern R."/>
            <person name="Heyl A."/>
            <person name="Rumpler F."/>
            <person name="Villalobos L.I.A.C."/>
            <person name="Clay J.M."/>
            <person name="Skokan R."/>
            <person name="Toyoda A."/>
            <person name="Suzuki Y."/>
            <person name="Kagoshima H."/>
            <person name="Schijlen E."/>
            <person name="Tajeshwar N."/>
            <person name="Catarino B."/>
            <person name="Hetherington A.J."/>
            <person name="Saltykova A."/>
            <person name="Bonnot C."/>
            <person name="Breuninger H."/>
            <person name="Symeonidi A."/>
            <person name="Radhakrishnan G.V."/>
            <person name="Van Nieuwerburgh F."/>
            <person name="Deforce D."/>
            <person name="Chang C."/>
            <person name="Karol K.G."/>
            <person name="Hedrich R."/>
            <person name="Ulvskov P."/>
            <person name="Glockner G."/>
            <person name="Delwiche C.F."/>
            <person name="Petrasek J."/>
            <person name="Van de Peer Y."/>
            <person name="Friml J."/>
            <person name="Beilby M."/>
            <person name="Dolan L."/>
            <person name="Kohara Y."/>
            <person name="Sugano S."/>
            <person name="Fujiyama A."/>
            <person name="Delaux P.-M."/>
            <person name="Quint M."/>
            <person name="TheiBen G."/>
            <person name="Hagemann M."/>
            <person name="Harholt J."/>
            <person name="Dunand C."/>
            <person name="Zachgo S."/>
            <person name="Langdale J."/>
            <person name="Maumus F."/>
            <person name="Straeten D.V.D."/>
            <person name="Gould S.B."/>
            <person name="Rensing S.A."/>
        </authorList>
    </citation>
    <scope>NUCLEOTIDE SEQUENCE [LARGE SCALE GENOMIC DNA]</scope>
    <source>
        <strain evidence="3 4">S276</strain>
    </source>
</reference>
<proteinExistence type="predicted"/>
<organism evidence="3 4">
    <name type="scientific">Chara braunii</name>
    <name type="common">Braun's stonewort</name>
    <dbReference type="NCBI Taxonomy" id="69332"/>
    <lineage>
        <taxon>Eukaryota</taxon>
        <taxon>Viridiplantae</taxon>
        <taxon>Streptophyta</taxon>
        <taxon>Charophyceae</taxon>
        <taxon>Charales</taxon>
        <taxon>Characeae</taxon>
        <taxon>Chara</taxon>
    </lineage>
</organism>
<dbReference type="Proteomes" id="UP000265515">
    <property type="component" value="Unassembled WGS sequence"/>
</dbReference>
<feature type="region of interest" description="Disordered" evidence="1">
    <location>
        <begin position="560"/>
        <end position="592"/>
    </location>
</feature>
<feature type="region of interest" description="Disordered" evidence="1">
    <location>
        <begin position="703"/>
        <end position="733"/>
    </location>
</feature>
<comment type="caution">
    <text evidence="3">The sequence shown here is derived from an EMBL/GenBank/DDBJ whole genome shotgun (WGS) entry which is preliminary data.</text>
</comment>
<dbReference type="Gramene" id="GBG81904">
    <property type="protein sequence ID" value="GBG81904"/>
    <property type="gene ID" value="CBR_g34087"/>
</dbReference>
<feature type="domain" description="DUF659" evidence="2">
    <location>
        <begin position="243"/>
        <end position="395"/>
    </location>
</feature>
<dbReference type="InterPro" id="IPR007021">
    <property type="entry name" value="DUF659"/>
</dbReference>